<dbReference type="AlphaFoldDB" id="A0A1G7EJ12"/>
<reference evidence="2 3" key="1">
    <citation type="submission" date="2016-10" db="EMBL/GenBank/DDBJ databases">
        <authorList>
            <person name="de Groot N.N."/>
        </authorList>
    </citation>
    <scope>NUCLEOTIDE SEQUENCE [LARGE SCALE GENOMIC DNA]</scope>
    <source>
        <strain evidence="2 3">JCM 10630</strain>
    </source>
</reference>
<dbReference type="Proteomes" id="UP001278050">
    <property type="component" value="Unassembled WGS sequence"/>
</dbReference>
<sequence>MPQAHTPQVPDARLPARLHSAEQSRLALAEAGVHFAPVRHHSPACAFALRALIEEIRPAAVLIEGPADFDRLLPDLLDPHSRPPLAILSQHRAGSADATLRSAFFPFCDYSPEWQALREGHRLGAKLAFIDLPWAGQQDAEDDADNSRSLMAERYLAHSDYIAALARQAHCRDHDELWEHLFELRPRQALQDWRRLFGDTFAWCAMARLDYEDDVLAGEGSLAREAHMLACIQNWRARNEGPLLIVTGGFHSLPLVEALASAASKPPASEMLHSDSQAWLIRYSFDRLDALNGYASGMPSPAYYQRIWDALLDEQAGADSRQRIATQFLSAIASETRARQLADSLSFASVSSAAQQAAGLASLRGHPGPGRYDLLDAIHSCFVKGSLDDGQAAFLAAVRSQLSGNRLGDVPPSAQVPPLVAQARRLAMAHRLDLSDSLPRRARLDLYRKPRHRARGRFLQLMAYLDSGFVRHRGGPDFVNGTGLDLLFEEWEYAWSPLVEARLIECSELGSSLHEVALRKLLDEEQALQGSGQGRSASRAVQLLARAGLVGLGEQLPRLFERLAEHLDEDPELSSVVTCGQRLLHLWRGRELLGLEQHTQLPALLQRILPAALFLLPGLETCAPEREATAINALLGLREFVHLGASQAGLEVQQEALHEALERLAARAPAGIAGALDALRFVDDRGSEEQLANALALRFGPGADSESAVRYLDGLLTAAPELILRIDTLAQQLNHLVAQWDEDTFVRHLPDLRLAFTRLKPRETGRLADSLAALNGMTAAGLDNTHHELDGNDLLAGAALQLALGRSLARDGLLGWATEGFDD</sequence>
<keyword evidence="4" id="KW-1185">Reference proteome</keyword>
<dbReference type="InterPro" id="IPR043737">
    <property type="entry name" value="DUF5682"/>
</dbReference>
<dbReference type="Pfam" id="PF18934">
    <property type="entry name" value="DUF5682"/>
    <property type="match status" value="1"/>
</dbReference>
<evidence type="ECO:0000313" key="2">
    <source>
        <dbReference type="EMBL" id="SDE63597.1"/>
    </source>
</evidence>
<dbReference type="Proteomes" id="UP000182413">
    <property type="component" value="Unassembled WGS sequence"/>
</dbReference>
<organism evidence="2 3">
    <name type="scientific">Ectopseudomonas alcaliphila</name>
    <dbReference type="NCBI Taxonomy" id="101564"/>
    <lineage>
        <taxon>Bacteria</taxon>
        <taxon>Pseudomonadati</taxon>
        <taxon>Pseudomonadota</taxon>
        <taxon>Gammaproteobacteria</taxon>
        <taxon>Pseudomonadales</taxon>
        <taxon>Pseudomonadaceae</taxon>
        <taxon>Ectopseudomonas</taxon>
    </lineage>
</organism>
<gene>
    <name evidence="2" type="ORF">SAMN05216575_103336</name>
    <name evidence="1" type="ORF">SIM71_02075</name>
</gene>
<dbReference type="RefSeq" id="WP_202907447.1">
    <property type="nucleotide sequence ID" value="NZ_CBCSET010000001.1"/>
</dbReference>
<reference evidence="1 4" key="2">
    <citation type="submission" date="2023-11" db="EMBL/GenBank/DDBJ databases">
        <title>MicrobeMod: A computational toolkit for identifying prokaryotic methylation and restriction-modification with nanopore sequencing.</title>
        <authorList>
            <person name="Crits-Christoph A."/>
            <person name="Kang S.C."/>
            <person name="Lee H."/>
            <person name="Ostrov N."/>
        </authorList>
    </citation>
    <scope>NUCLEOTIDE SEQUENCE [LARGE SCALE GENOMIC DNA]</scope>
    <source>
        <strain evidence="1 4">ATCC BAA-571</strain>
    </source>
</reference>
<name>A0A1G7EJ12_9GAMM</name>
<protein>
    <submittedName>
        <fullName evidence="1">DUF5682 family protein</fullName>
    </submittedName>
</protein>
<evidence type="ECO:0000313" key="1">
    <source>
        <dbReference type="EMBL" id="MDX5990840.1"/>
    </source>
</evidence>
<dbReference type="EMBL" id="FNAE01000003">
    <property type="protein sequence ID" value="SDE63597.1"/>
    <property type="molecule type" value="Genomic_DNA"/>
</dbReference>
<dbReference type="EMBL" id="JAWXXP010000001">
    <property type="protein sequence ID" value="MDX5990840.1"/>
    <property type="molecule type" value="Genomic_DNA"/>
</dbReference>
<evidence type="ECO:0000313" key="4">
    <source>
        <dbReference type="Proteomes" id="UP001278050"/>
    </source>
</evidence>
<accession>A0A1G7EJ12</accession>
<proteinExistence type="predicted"/>
<evidence type="ECO:0000313" key="3">
    <source>
        <dbReference type="Proteomes" id="UP000182413"/>
    </source>
</evidence>